<dbReference type="SUPFAM" id="SSF69318">
    <property type="entry name" value="Integrin alpha N-terminal domain"/>
    <property type="match status" value="1"/>
</dbReference>
<evidence type="ECO:0000313" key="1">
    <source>
        <dbReference type="EMBL" id="MBE9660376.1"/>
    </source>
</evidence>
<dbReference type="RefSeq" id="WP_194109581.1">
    <property type="nucleotide sequence ID" value="NZ_JADFFL010000001.1"/>
</dbReference>
<organism evidence="1 2">
    <name type="scientific">Mucilaginibacter myungsuensis</name>
    <dbReference type="NCBI Taxonomy" id="649104"/>
    <lineage>
        <taxon>Bacteria</taxon>
        <taxon>Pseudomonadati</taxon>
        <taxon>Bacteroidota</taxon>
        <taxon>Sphingobacteriia</taxon>
        <taxon>Sphingobacteriales</taxon>
        <taxon>Sphingobacteriaceae</taxon>
        <taxon>Mucilaginibacter</taxon>
    </lineage>
</organism>
<dbReference type="InterPro" id="IPR028994">
    <property type="entry name" value="Integrin_alpha_N"/>
</dbReference>
<comment type="caution">
    <text evidence="1">The sequence shown here is derived from an EMBL/GenBank/DDBJ whole genome shotgun (WGS) entry which is preliminary data.</text>
</comment>
<sequence>MKTILISALFLFFFTGIFAQYPIEKYPAIKYDTVNIKHGEDKRAEGFTGIARYKDYEIKFLGSQLSDSSNILLYHKGRVIKKIKLEVDIANIFLTSPIFIADIDGNGLLDFKIDMPNDGSGNAANYETKIYLFNKGSNRFDAFSFYDLFSNLERDIDHDGSYEIIGQVYHRYRGHAYYVFDLYSYRKGKLSNVSSKFSYPIAVQYLWEPTYIKTNKIPTKVLKKLSAKNPTYLTWYK</sequence>
<gene>
    <name evidence="1" type="ORF">IRJ16_00620</name>
</gene>
<protein>
    <submittedName>
        <fullName evidence="1">Uncharacterized protein</fullName>
    </submittedName>
</protein>
<evidence type="ECO:0000313" key="2">
    <source>
        <dbReference type="Proteomes" id="UP000622475"/>
    </source>
</evidence>
<accession>A0A929KZ74</accession>
<dbReference type="AlphaFoldDB" id="A0A929KZ74"/>
<dbReference type="EMBL" id="JADFFL010000001">
    <property type="protein sequence ID" value="MBE9660376.1"/>
    <property type="molecule type" value="Genomic_DNA"/>
</dbReference>
<keyword evidence="2" id="KW-1185">Reference proteome</keyword>
<name>A0A929KZ74_9SPHI</name>
<reference evidence="1" key="1">
    <citation type="submission" date="2020-10" db="EMBL/GenBank/DDBJ databases">
        <title>Mucilaginibacter mali sp. nov., isolated from rhizosphere soil of apple orchard.</title>
        <authorList>
            <person name="Lee J.-S."/>
            <person name="Kim H.S."/>
            <person name="Kim J.-S."/>
        </authorList>
    </citation>
    <scope>NUCLEOTIDE SEQUENCE</scope>
    <source>
        <strain evidence="1">KCTC 22746</strain>
    </source>
</reference>
<proteinExistence type="predicted"/>
<dbReference type="Proteomes" id="UP000622475">
    <property type="component" value="Unassembled WGS sequence"/>
</dbReference>